<dbReference type="GO" id="GO:0006629">
    <property type="term" value="P:lipid metabolic process"/>
    <property type="evidence" value="ECO:0007669"/>
    <property type="project" value="InterPro"/>
</dbReference>
<dbReference type="InterPro" id="IPR029058">
    <property type="entry name" value="AB_hydrolase_fold"/>
</dbReference>
<dbReference type="SUPFAM" id="SSF53474">
    <property type="entry name" value="alpha/beta-Hydrolases"/>
    <property type="match status" value="1"/>
</dbReference>
<evidence type="ECO:0000313" key="1">
    <source>
        <dbReference type="EMBL" id="QDH16339.1"/>
    </source>
</evidence>
<keyword evidence="2" id="KW-1185">Reference proteome</keyword>
<dbReference type="KEGG" id="ssam:E3D00_01165"/>
<reference evidence="1 2" key="1">
    <citation type="submission" date="2019-03" db="EMBL/GenBank/DDBJ databases">
        <title>The complete genome sequence of Swingsia samuiensis NBRC107927(T).</title>
        <authorList>
            <person name="Chua K.-O."/>
            <person name="Chan K.-G."/>
            <person name="See-Too W.-S."/>
        </authorList>
    </citation>
    <scope>NUCLEOTIDE SEQUENCE [LARGE SCALE GENOMIC DNA]</scope>
    <source>
        <strain evidence="1 2">AH83</strain>
    </source>
</reference>
<dbReference type="OrthoDB" id="7218381at2"/>
<gene>
    <name evidence="1" type="ORF">E3D00_01165</name>
</gene>
<dbReference type="Gene3D" id="3.40.50.1820">
    <property type="entry name" value="alpha/beta hydrolase"/>
    <property type="match status" value="1"/>
</dbReference>
<dbReference type="RefSeq" id="WP_141459212.1">
    <property type="nucleotide sequence ID" value="NZ_CP038141.1"/>
</dbReference>
<dbReference type="AlphaFoldDB" id="A0A4Y6UFL4"/>
<accession>A0A4Y6UFL4</accession>
<organism evidence="1 2">
    <name type="scientific">Swingsia samuiensis</name>
    <dbReference type="NCBI Taxonomy" id="1293412"/>
    <lineage>
        <taxon>Bacteria</taxon>
        <taxon>Pseudomonadati</taxon>
        <taxon>Pseudomonadota</taxon>
        <taxon>Alphaproteobacteria</taxon>
        <taxon>Acetobacterales</taxon>
        <taxon>Acetobacteraceae</taxon>
        <taxon>Swingsia</taxon>
    </lineage>
</organism>
<proteinExistence type="predicted"/>
<evidence type="ECO:0000313" key="2">
    <source>
        <dbReference type="Proteomes" id="UP000316313"/>
    </source>
</evidence>
<dbReference type="EMBL" id="CP038141">
    <property type="protein sequence ID" value="QDH16339.1"/>
    <property type="molecule type" value="Genomic_DNA"/>
</dbReference>
<dbReference type="Pfam" id="PF26363">
    <property type="entry name" value="Phospholipase-like"/>
    <property type="match status" value="1"/>
</dbReference>
<name>A0A4Y6UFL4_9PROT</name>
<sequence>MPDPNASSDRFSEKVITVELSGGRLASCAALADAEVLAHLANIAYAEPNTQIPANKIPPDYTDITMNNAELQPVTLTMDQLQRQDDHLRCRVFRSSAKLGNHYVIAFAGTNPFSLEDLQEDALQAFGFIPDQYRDAQTIGSRISKVPKNTNIIFTGHSLGGGLATVAGNIADRPVVVFNSAGVREKNILHGAHRPPVFDITSDYDPLTFTQNNRNTILFSATATNPEAPEFYAMDGIIISNDYIPKASGRQVRLEDSTLQQGRYGALLNPIANHGMGRVIKNIQFKEFLLRCPK</sequence>
<dbReference type="Proteomes" id="UP000316313">
    <property type="component" value="Chromosome"/>
</dbReference>
<protein>
    <submittedName>
        <fullName evidence="1">Uncharacterized protein</fullName>
    </submittedName>
</protein>